<dbReference type="AlphaFoldDB" id="A0A6V7FNU5"/>
<name>A0A6V7FNU5_9XANT</name>
<gene>
    <name evidence="2" type="ORF">CFBP8129_48020</name>
</gene>
<dbReference type="EMBL" id="LR828256">
    <property type="protein sequence ID" value="CAD0364941.1"/>
    <property type="molecule type" value="Genomic_DNA"/>
</dbReference>
<dbReference type="RefSeq" id="WP_046931867.1">
    <property type="nucleotide sequence ID" value="NZ_JAHLSN010000077.1"/>
</dbReference>
<dbReference type="EMBL" id="LR828256">
    <property type="protein sequence ID" value="CAD0364940.1"/>
    <property type="molecule type" value="Genomic_DNA"/>
</dbReference>
<organism evidence="2">
    <name type="scientific">Xanthomonas hortorum pv. gardneri</name>
    <dbReference type="NCBI Taxonomy" id="2754056"/>
    <lineage>
        <taxon>Bacteria</taxon>
        <taxon>Pseudomonadati</taxon>
        <taxon>Pseudomonadota</taxon>
        <taxon>Gammaproteobacteria</taxon>
        <taxon>Lysobacterales</taxon>
        <taxon>Lysobacteraceae</taxon>
        <taxon>Xanthomonas</taxon>
    </lineage>
</organism>
<feature type="signal peptide" evidence="1">
    <location>
        <begin position="1"/>
        <end position="23"/>
    </location>
</feature>
<geneLocation type="plasmid" evidence="2">
    <name>CFBP8129_p26</name>
</geneLocation>
<proteinExistence type="predicted"/>
<evidence type="ECO:0000256" key="1">
    <source>
        <dbReference type="SAM" id="SignalP"/>
    </source>
</evidence>
<evidence type="ECO:0000313" key="2">
    <source>
        <dbReference type="EMBL" id="CAD0364940.1"/>
    </source>
</evidence>
<keyword evidence="2" id="KW-0614">Plasmid</keyword>
<protein>
    <submittedName>
        <fullName evidence="2">Uncharacterized protein</fullName>
    </submittedName>
</protein>
<feature type="chain" id="PRO_5038254420" evidence="1">
    <location>
        <begin position="24"/>
        <end position="154"/>
    </location>
</feature>
<sequence>MKIRNVFFLMIAALAVAAPVAHATDAGTAYEREAAALENKLDVIQDGMNALGDRPVSKETAQKLQLQLAVLQARHDLALGKVLAHANKAPASAAYSAYERDAARLENKLDVIRDGMNALGDRPVSQATAQKLQMQLAYLKARHDLALGEYLAKQ</sequence>
<accession>A0A6V7FNU5</accession>
<reference evidence="2" key="1">
    <citation type="submission" date="2020-07" db="EMBL/GenBank/DDBJ databases">
        <authorList>
            <person name="Pothier F. J."/>
        </authorList>
    </citation>
    <scope>NUCLEOTIDE SEQUENCE [LARGE SCALE GENOMIC DNA]</scope>
    <source>
        <plasmid evidence="2">CFBP8129_p26</plasmid>
    </source>
</reference>
<keyword evidence="1" id="KW-0732">Signal</keyword>